<dbReference type="EMBL" id="CADCXV010000335">
    <property type="protein sequence ID" value="CAB0029549.1"/>
    <property type="molecule type" value="Genomic_DNA"/>
</dbReference>
<proteinExistence type="predicted"/>
<evidence type="ECO:0000313" key="1">
    <source>
        <dbReference type="EMBL" id="CAB0029549.1"/>
    </source>
</evidence>
<reference evidence="1 2" key="1">
    <citation type="submission" date="2020-02" db="EMBL/GenBank/DDBJ databases">
        <authorList>
            <person name="Ferguson B K."/>
        </authorList>
    </citation>
    <scope>NUCLEOTIDE SEQUENCE [LARGE SCALE GENOMIC DNA]</scope>
</reference>
<keyword evidence="2" id="KW-1185">Reference proteome</keyword>
<organism evidence="1 2">
    <name type="scientific">Trichogramma brassicae</name>
    <dbReference type="NCBI Taxonomy" id="86971"/>
    <lineage>
        <taxon>Eukaryota</taxon>
        <taxon>Metazoa</taxon>
        <taxon>Ecdysozoa</taxon>
        <taxon>Arthropoda</taxon>
        <taxon>Hexapoda</taxon>
        <taxon>Insecta</taxon>
        <taxon>Pterygota</taxon>
        <taxon>Neoptera</taxon>
        <taxon>Endopterygota</taxon>
        <taxon>Hymenoptera</taxon>
        <taxon>Apocrita</taxon>
        <taxon>Proctotrupomorpha</taxon>
        <taxon>Chalcidoidea</taxon>
        <taxon>Trichogrammatidae</taxon>
        <taxon>Trichogramma</taxon>
    </lineage>
</organism>
<sequence length="262" mass="30027">MVSRGCLKRADVIDASYASREARKPRNSNSSRSMRSVCRWGCGHGEASRAFSNAPCLLLYQGITRTNRYVPALVLCTAGAHPRYTGASSTCAAADGASPQPHYHTQATAQREQLADYLSNQCDACMRRNSVTKKSLVQRNKLYKESQQQNQNPPKPVKEKTYYPDYRALEGREIKNHRFGREVERANERENGLHARRATREKHIIYPRRDVYGLFENASRYIYMYMSTRSSRESPLSYKCAHGKDVPLRMLKCLILVQYFDE</sequence>
<accession>A0A6H5I3E6</accession>
<dbReference type="AlphaFoldDB" id="A0A6H5I3E6"/>
<evidence type="ECO:0000313" key="2">
    <source>
        <dbReference type="Proteomes" id="UP000479190"/>
    </source>
</evidence>
<protein>
    <submittedName>
        <fullName evidence="1">Uncharacterized protein</fullName>
    </submittedName>
</protein>
<gene>
    <name evidence="1" type="ORF">TBRA_LOCUS1579</name>
</gene>
<dbReference type="Proteomes" id="UP000479190">
    <property type="component" value="Unassembled WGS sequence"/>
</dbReference>
<name>A0A6H5I3E6_9HYME</name>